<comment type="caution">
    <text evidence="1">The sequence shown here is derived from an EMBL/GenBank/DDBJ whole genome shotgun (WGS) entry which is preliminary data.</text>
</comment>
<organism evidence="1 2">
    <name type="scientific">Sporanaerobium hydrogeniformans</name>
    <dbReference type="NCBI Taxonomy" id="3072179"/>
    <lineage>
        <taxon>Bacteria</taxon>
        <taxon>Bacillati</taxon>
        <taxon>Bacillota</taxon>
        <taxon>Clostridia</taxon>
        <taxon>Lachnospirales</taxon>
        <taxon>Lachnospiraceae</taxon>
        <taxon>Sporanaerobium</taxon>
    </lineage>
</organism>
<evidence type="ECO:0000313" key="2">
    <source>
        <dbReference type="Proteomes" id="UP000224460"/>
    </source>
</evidence>
<proteinExistence type="predicted"/>
<gene>
    <name evidence="1" type="ORF">CS063_12580</name>
</gene>
<name>A0AC61DBN5_9FIRM</name>
<accession>A0AC61DBN5</accession>
<protein>
    <submittedName>
        <fullName evidence="1">Uncharacterized protein</fullName>
    </submittedName>
</protein>
<evidence type="ECO:0000313" key="1">
    <source>
        <dbReference type="EMBL" id="PHV69977.1"/>
    </source>
</evidence>
<sequence>MIRVLIVDDEVLLRRGLHALIHWEELECELVGEAANGLEALDFLEKNQVDLVITDIRMPVMNGLELIENINIKNKSTKVIIVSGYDDFVYAKAALQYGASYYVLKPVDEEEINEAILKAKEQIEDTLKLYTFEKERKQAFLKKFVQGKLSKEVDVLEQIRVWNLALMESHFCVAVGLLRKDNEHNINNEQAIINTIKVFLANNYSGEVFFLEPYKFCIILGYTDDYFEPENILNELLRKIEDENNVCCYFGVGGIYEGIKQIERSYQEAMEALSYVINYKNNVVICFERILHITKLKYTYPLEAEKKILTEVASGNATSIEEAINGFLEQLFREKILTINEIKAVLIELIIAIKRYFIGYKSEEGTDYKELIDRVNEEESIERMREHLRKELVGINKTIIKCKGNSSRSIIIMAKQFVEEHYAERFTLDEMVEQLFVSKSYFCKIFREETGTNFKNYLNDYRIERAKDLLKDSANKNYEVCLKVGLEDVSYFNQLFKKKVGLTPSEYRNI</sequence>
<dbReference type="EMBL" id="PEDL01000015">
    <property type="protein sequence ID" value="PHV69977.1"/>
    <property type="molecule type" value="Genomic_DNA"/>
</dbReference>
<keyword evidence="2" id="KW-1185">Reference proteome</keyword>
<dbReference type="Proteomes" id="UP000224460">
    <property type="component" value="Unassembled WGS sequence"/>
</dbReference>
<reference evidence="1" key="1">
    <citation type="submission" date="2017-10" db="EMBL/GenBank/DDBJ databases">
        <title>Genome sequence of cellulolytic Lachnospiraceae bacterium XHS1971 isolated from hotspring sediment.</title>
        <authorList>
            <person name="Vasudevan G."/>
            <person name="Joshi A.J."/>
            <person name="Hivarkar S."/>
            <person name="Lanjekar V.B."/>
            <person name="Dhakephalkar P.K."/>
            <person name="Dagar S."/>
        </authorList>
    </citation>
    <scope>NUCLEOTIDE SEQUENCE</scope>
    <source>
        <strain evidence="1">XHS1971</strain>
    </source>
</reference>